<sequence>MSHQLRAEYGPAGRGGGVKMWHVVRNTDGLVAMCGREIEADAEAQSEEAWGTGLRACQQCGSLYMHEVPHFPGDPHR</sequence>
<organism evidence="1 2">
    <name type="scientific">Kitasatospora kazusensis</name>
    <dbReference type="NCBI Taxonomy" id="407974"/>
    <lineage>
        <taxon>Bacteria</taxon>
        <taxon>Bacillati</taxon>
        <taxon>Actinomycetota</taxon>
        <taxon>Actinomycetes</taxon>
        <taxon>Kitasatosporales</taxon>
        <taxon>Streptomycetaceae</taxon>
        <taxon>Kitasatospora</taxon>
    </lineage>
</organism>
<name>A0ABP5KTP2_9ACTN</name>
<reference evidence="2" key="1">
    <citation type="journal article" date="2019" name="Int. J. Syst. Evol. Microbiol.">
        <title>The Global Catalogue of Microorganisms (GCM) 10K type strain sequencing project: providing services to taxonomists for standard genome sequencing and annotation.</title>
        <authorList>
            <consortium name="The Broad Institute Genomics Platform"/>
            <consortium name="The Broad Institute Genome Sequencing Center for Infectious Disease"/>
            <person name="Wu L."/>
            <person name="Ma J."/>
        </authorList>
    </citation>
    <scope>NUCLEOTIDE SEQUENCE [LARGE SCALE GENOMIC DNA]</scope>
    <source>
        <strain evidence="2">JCM 14560</strain>
    </source>
</reference>
<dbReference type="EMBL" id="BAAANT010000007">
    <property type="protein sequence ID" value="GAA2137238.1"/>
    <property type="molecule type" value="Genomic_DNA"/>
</dbReference>
<protein>
    <submittedName>
        <fullName evidence="1">Uncharacterized protein</fullName>
    </submittedName>
</protein>
<proteinExistence type="predicted"/>
<evidence type="ECO:0000313" key="2">
    <source>
        <dbReference type="Proteomes" id="UP001422759"/>
    </source>
</evidence>
<gene>
    <name evidence="1" type="ORF">GCM10009760_17490</name>
</gene>
<dbReference type="Proteomes" id="UP001422759">
    <property type="component" value="Unassembled WGS sequence"/>
</dbReference>
<evidence type="ECO:0000313" key="1">
    <source>
        <dbReference type="EMBL" id="GAA2137238.1"/>
    </source>
</evidence>
<comment type="caution">
    <text evidence="1">The sequence shown here is derived from an EMBL/GenBank/DDBJ whole genome shotgun (WGS) entry which is preliminary data.</text>
</comment>
<accession>A0ABP5KTP2</accession>
<dbReference type="RefSeq" id="WP_344462548.1">
    <property type="nucleotide sequence ID" value="NZ_BAAANT010000007.1"/>
</dbReference>
<keyword evidence="2" id="KW-1185">Reference proteome</keyword>